<comment type="caution">
    <text evidence="8">The sequence shown here is derived from an EMBL/GenBank/DDBJ whole genome shotgun (WGS) entry which is preliminary data.</text>
</comment>
<name>A0A443NTG7_9MAGN</name>
<evidence type="ECO:0000313" key="8">
    <source>
        <dbReference type="EMBL" id="RWR81808.1"/>
    </source>
</evidence>
<dbReference type="InterPro" id="IPR040079">
    <property type="entry name" value="Glutathione_S-Trfase"/>
</dbReference>
<dbReference type="Gene3D" id="3.40.30.10">
    <property type="entry name" value="Glutaredoxin"/>
    <property type="match status" value="2"/>
</dbReference>
<evidence type="ECO:0000256" key="3">
    <source>
        <dbReference type="ARBA" id="ARBA00047960"/>
    </source>
</evidence>
<dbReference type="FunFam" id="1.20.1050.10:FF:000018">
    <property type="entry name" value="Glutathione S-transferase U20"/>
    <property type="match status" value="1"/>
</dbReference>
<dbReference type="PANTHER" id="PTHR11260">
    <property type="entry name" value="GLUTATHIONE S-TRANSFERASE, GST, SUPERFAMILY, GST DOMAIN CONTAINING"/>
    <property type="match status" value="1"/>
</dbReference>
<evidence type="ECO:0000313" key="9">
    <source>
        <dbReference type="Proteomes" id="UP000283530"/>
    </source>
</evidence>
<evidence type="ECO:0000256" key="1">
    <source>
        <dbReference type="ARBA" id="ARBA00012452"/>
    </source>
</evidence>
<dbReference type="FunFam" id="3.40.30.10:FF:000014">
    <property type="entry name" value="Tau class glutathione S-transferase"/>
    <property type="match status" value="1"/>
</dbReference>
<dbReference type="EMBL" id="QPKB01000004">
    <property type="protein sequence ID" value="RWR81808.1"/>
    <property type="molecule type" value="Genomic_DNA"/>
</dbReference>
<dbReference type="SUPFAM" id="SSF47616">
    <property type="entry name" value="GST C-terminal domain-like"/>
    <property type="match status" value="1"/>
</dbReference>
<dbReference type="GO" id="GO:0005737">
    <property type="term" value="C:cytoplasm"/>
    <property type="evidence" value="ECO:0007669"/>
    <property type="project" value="TreeGrafter"/>
</dbReference>
<dbReference type="PANTHER" id="PTHR11260:SF547">
    <property type="entry name" value="GLUTATHIONE S-TRANSFERASE"/>
    <property type="match status" value="1"/>
</dbReference>
<dbReference type="OrthoDB" id="202840at2759"/>
<dbReference type="SFLD" id="SFLDG01152">
    <property type="entry name" value="Main.3:_Omega-_and_Tau-like"/>
    <property type="match status" value="1"/>
</dbReference>
<proteinExistence type="inferred from homology"/>
<feature type="region of interest" description="Disordered" evidence="5">
    <location>
        <begin position="258"/>
        <end position="280"/>
    </location>
</feature>
<gene>
    <name evidence="8" type="ORF">CKAN_01050500</name>
</gene>
<dbReference type="PROSITE" id="PS50405">
    <property type="entry name" value="GST_CTER"/>
    <property type="match status" value="1"/>
</dbReference>
<accession>A0A443NTG7</accession>
<dbReference type="AlphaFoldDB" id="A0A443NTG7"/>
<dbReference type="PROSITE" id="PS50404">
    <property type="entry name" value="GST_NTER"/>
    <property type="match status" value="1"/>
</dbReference>
<dbReference type="Gene3D" id="1.20.1050.10">
    <property type="match status" value="1"/>
</dbReference>
<evidence type="ECO:0000256" key="4">
    <source>
        <dbReference type="RuleBase" id="RU003494"/>
    </source>
</evidence>
<dbReference type="SFLD" id="SFLDS00019">
    <property type="entry name" value="Glutathione_Transferase_(cytos"/>
    <property type="match status" value="1"/>
</dbReference>
<reference evidence="8 9" key="1">
    <citation type="journal article" date="2019" name="Nat. Plants">
        <title>Stout camphor tree genome fills gaps in understanding of flowering plant genome evolution.</title>
        <authorList>
            <person name="Chaw S.M."/>
            <person name="Liu Y.C."/>
            <person name="Wu Y.W."/>
            <person name="Wang H.Y."/>
            <person name="Lin C.I."/>
            <person name="Wu C.S."/>
            <person name="Ke H.M."/>
            <person name="Chang L.Y."/>
            <person name="Hsu C.Y."/>
            <person name="Yang H.T."/>
            <person name="Sudianto E."/>
            <person name="Hsu M.H."/>
            <person name="Wu K.P."/>
            <person name="Wang L.N."/>
            <person name="Leebens-Mack J.H."/>
            <person name="Tsai I.J."/>
        </authorList>
    </citation>
    <scope>NUCLEOTIDE SEQUENCE [LARGE SCALE GENOMIC DNA]</scope>
    <source>
        <strain evidence="9">cv. Chaw 1501</strain>
        <tissue evidence="8">Young leaves</tissue>
    </source>
</reference>
<protein>
    <recommendedName>
        <fullName evidence="1">glutathione transferase</fullName>
        <ecNumber evidence="1">2.5.1.18</ecNumber>
    </recommendedName>
</protein>
<dbReference type="SFLD" id="SFLDG00358">
    <property type="entry name" value="Main_(cytGST)"/>
    <property type="match status" value="1"/>
</dbReference>
<dbReference type="GO" id="GO:0004364">
    <property type="term" value="F:glutathione transferase activity"/>
    <property type="evidence" value="ECO:0007669"/>
    <property type="project" value="UniProtKB-EC"/>
</dbReference>
<comment type="similarity">
    <text evidence="4">Belongs to the GST superfamily.</text>
</comment>
<evidence type="ECO:0000256" key="5">
    <source>
        <dbReference type="SAM" id="MobiDB-lite"/>
    </source>
</evidence>
<dbReference type="InterPro" id="IPR010987">
    <property type="entry name" value="Glutathione-S-Trfase_C-like"/>
</dbReference>
<dbReference type="InterPro" id="IPR045074">
    <property type="entry name" value="GST_C_Tau"/>
</dbReference>
<feature type="domain" description="GST C-terminal" evidence="7">
    <location>
        <begin position="74"/>
        <end position="206"/>
    </location>
</feature>
<dbReference type="STRING" id="337451.A0A443NTG7"/>
<keyword evidence="2" id="KW-0808">Transferase</keyword>
<dbReference type="Pfam" id="PF02798">
    <property type="entry name" value="GST_N"/>
    <property type="match status" value="1"/>
</dbReference>
<dbReference type="CDD" id="cd03185">
    <property type="entry name" value="GST_C_Tau"/>
    <property type="match status" value="1"/>
</dbReference>
<dbReference type="EC" id="2.5.1.18" evidence="1"/>
<dbReference type="InterPro" id="IPR004046">
    <property type="entry name" value="GST_C"/>
</dbReference>
<dbReference type="Proteomes" id="UP000283530">
    <property type="component" value="Unassembled WGS sequence"/>
</dbReference>
<evidence type="ECO:0000259" key="7">
    <source>
        <dbReference type="PROSITE" id="PS50405"/>
    </source>
</evidence>
<organism evidence="8 9">
    <name type="scientific">Cinnamomum micranthum f. kanehirae</name>
    <dbReference type="NCBI Taxonomy" id="337451"/>
    <lineage>
        <taxon>Eukaryota</taxon>
        <taxon>Viridiplantae</taxon>
        <taxon>Streptophyta</taxon>
        <taxon>Embryophyta</taxon>
        <taxon>Tracheophyta</taxon>
        <taxon>Spermatophyta</taxon>
        <taxon>Magnoliopsida</taxon>
        <taxon>Magnoliidae</taxon>
        <taxon>Laurales</taxon>
        <taxon>Lauraceae</taxon>
        <taxon>Cinnamomum</taxon>
    </lineage>
</organism>
<feature type="domain" description="GST N-terminal" evidence="6">
    <location>
        <begin position="4"/>
        <end position="83"/>
    </location>
</feature>
<dbReference type="GO" id="GO:0006749">
    <property type="term" value="P:glutathione metabolic process"/>
    <property type="evidence" value="ECO:0007669"/>
    <property type="project" value="InterPro"/>
</dbReference>
<dbReference type="Pfam" id="PF00043">
    <property type="entry name" value="GST_C"/>
    <property type="match status" value="1"/>
</dbReference>
<dbReference type="CDD" id="cd03058">
    <property type="entry name" value="GST_N_Tau"/>
    <property type="match status" value="1"/>
</dbReference>
<comment type="catalytic activity">
    <reaction evidence="3">
        <text>RX + glutathione = an S-substituted glutathione + a halide anion + H(+)</text>
        <dbReference type="Rhea" id="RHEA:16437"/>
        <dbReference type="ChEBI" id="CHEBI:15378"/>
        <dbReference type="ChEBI" id="CHEBI:16042"/>
        <dbReference type="ChEBI" id="CHEBI:17792"/>
        <dbReference type="ChEBI" id="CHEBI:57925"/>
        <dbReference type="ChEBI" id="CHEBI:90779"/>
        <dbReference type="EC" id="2.5.1.18"/>
    </reaction>
</comment>
<evidence type="ECO:0000259" key="6">
    <source>
        <dbReference type="PROSITE" id="PS50404"/>
    </source>
</evidence>
<dbReference type="InterPro" id="IPR036249">
    <property type="entry name" value="Thioredoxin-like_sf"/>
</dbReference>
<dbReference type="InterPro" id="IPR004045">
    <property type="entry name" value="Glutathione_S-Trfase_N"/>
</dbReference>
<dbReference type="SUPFAM" id="SSF52833">
    <property type="entry name" value="Thioredoxin-like"/>
    <property type="match status" value="1"/>
</dbReference>
<keyword evidence="9" id="KW-1185">Reference proteome</keyword>
<evidence type="ECO:0000256" key="2">
    <source>
        <dbReference type="ARBA" id="ARBA00022679"/>
    </source>
</evidence>
<sequence length="280" mass="32452">MANDKVVLLDFWPSAFGMRARIALAEKGVQYEYKEENLLDKSDLLLKSNPIHKKIPVLLHNGKPICESLNIVLYIDETWSDKFWADYVDKKIYECGTRIWKNKGEAHEAAKKEFIEILKVLEGELVEKRFFGGETFGFVDVSLIPFGCWFYSYETCGNFSAEEECPKLMAWVKRCMEKESVSKTLPNPLKIYEFVCFLKKRYVSKFHHLSTKLHLILTSKPVHHKIPVFIHNGKPISESLIINFQYFDETWRGTSPLMPAQRPLQQGGSHVLGRQTSLTR</sequence>
<dbReference type="InterPro" id="IPR036282">
    <property type="entry name" value="Glutathione-S-Trfase_C_sf"/>
</dbReference>
<feature type="compositionally biased region" description="Polar residues" evidence="5">
    <location>
        <begin position="263"/>
        <end position="280"/>
    </location>
</feature>
<dbReference type="InterPro" id="IPR045073">
    <property type="entry name" value="Omega/Tau-like"/>
</dbReference>